<reference evidence="8 9" key="1">
    <citation type="submission" date="2015-01" db="EMBL/GenBank/DDBJ databases">
        <title>Evolution of Trichinella species and genotypes.</title>
        <authorList>
            <person name="Korhonen P.K."/>
            <person name="Edoardo P."/>
            <person name="Giuseppe L.R."/>
            <person name="Gasser R.B."/>
        </authorList>
    </citation>
    <scope>NUCLEOTIDE SEQUENCE [LARGE SCALE GENOMIC DNA]</scope>
    <source>
        <strain evidence="8">ISS2496</strain>
    </source>
</reference>
<keyword evidence="6" id="KW-0695">RNA-directed DNA polymerase</keyword>
<keyword evidence="9" id="KW-1185">Reference proteome</keyword>
<evidence type="ECO:0000256" key="6">
    <source>
        <dbReference type="ARBA" id="ARBA00022918"/>
    </source>
</evidence>
<keyword evidence="5" id="KW-0378">Hydrolase</keyword>
<sequence length="90" mass="10768">MPICSQLGRQRKLPQSDAVIERRVVANASGMLTKAERQYCATQREMLRLVWALRERFYGQWFLLCTDHSCLRWLRNFKEPDVQVARWIKL</sequence>
<evidence type="ECO:0000256" key="4">
    <source>
        <dbReference type="ARBA" id="ARBA00022759"/>
    </source>
</evidence>
<keyword evidence="4" id="KW-0255">Endonuclease</keyword>
<evidence type="ECO:0000313" key="9">
    <source>
        <dbReference type="Proteomes" id="UP000054783"/>
    </source>
</evidence>
<proteinExistence type="predicted"/>
<dbReference type="Proteomes" id="UP000054783">
    <property type="component" value="Unassembled WGS sequence"/>
</dbReference>
<dbReference type="OrthoDB" id="5920491at2759"/>
<dbReference type="InterPro" id="IPR043502">
    <property type="entry name" value="DNA/RNA_pol_sf"/>
</dbReference>
<accession>A0A0V0Z511</accession>
<dbReference type="GO" id="GO:0016787">
    <property type="term" value="F:hydrolase activity"/>
    <property type="evidence" value="ECO:0007669"/>
    <property type="project" value="UniProtKB-KW"/>
</dbReference>
<keyword evidence="1" id="KW-0808">Transferase</keyword>
<evidence type="ECO:0000256" key="2">
    <source>
        <dbReference type="ARBA" id="ARBA00022695"/>
    </source>
</evidence>
<evidence type="ECO:0000259" key="7">
    <source>
        <dbReference type="Pfam" id="PF17917"/>
    </source>
</evidence>
<protein>
    <submittedName>
        <fullName evidence="8">Retrovirus-related Pol polyprotein from transposon</fullName>
    </submittedName>
</protein>
<comment type="caution">
    <text evidence="8">The sequence shown here is derived from an EMBL/GenBank/DDBJ whole genome shotgun (WGS) entry which is preliminary data.</text>
</comment>
<dbReference type="Pfam" id="PF17917">
    <property type="entry name" value="RT_RNaseH"/>
    <property type="match status" value="1"/>
</dbReference>
<organism evidence="8 9">
    <name type="scientific">Trichinella patagoniensis</name>
    <dbReference type="NCBI Taxonomy" id="990121"/>
    <lineage>
        <taxon>Eukaryota</taxon>
        <taxon>Metazoa</taxon>
        <taxon>Ecdysozoa</taxon>
        <taxon>Nematoda</taxon>
        <taxon>Enoplea</taxon>
        <taxon>Dorylaimia</taxon>
        <taxon>Trichinellida</taxon>
        <taxon>Trichinellidae</taxon>
        <taxon>Trichinella</taxon>
    </lineage>
</organism>
<evidence type="ECO:0000256" key="3">
    <source>
        <dbReference type="ARBA" id="ARBA00022722"/>
    </source>
</evidence>
<keyword evidence="2" id="KW-0548">Nucleotidyltransferase</keyword>
<name>A0A0V0Z511_9BILA</name>
<dbReference type="SUPFAM" id="SSF56672">
    <property type="entry name" value="DNA/RNA polymerases"/>
    <property type="match status" value="1"/>
</dbReference>
<keyword evidence="3" id="KW-0540">Nuclease</keyword>
<dbReference type="GO" id="GO:0004519">
    <property type="term" value="F:endonuclease activity"/>
    <property type="evidence" value="ECO:0007669"/>
    <property type="project" value="UniProtKB-KW"/>
</dbReference>
<dbReference type="EMBL" id="JYDQ01000451">
    <property type="protein sequence ID" value="KRY07499.1"/>
    <property type="molecule type" value="Genomic_DNA"/>
</dbReference>
<dbReference type="AlphaFoldDB" id="A0A0V0Z511"/>
<evidence type="ECO:0000256" key="5">
    <source>
        <dbReference type="ARBA" id="ARBA00022801"/>
    </source>
</evidence>
<evidence type="ECO:0000256" key="1">
    <source>
        <dbReference type="ARBA" id="ARBA00022679"/>
    </source>
</evidence>
<feature type="domain" description="Reverse transcriptase RNase H-like" evidence="7">
    <location>
        <begin position="13"/>
        <end position="88"/>
    </location>
</feature>
<dbReference type="GO" id="GO:0003964">
    <property type="term" value="F:RNA-directed DNA polymerase activity"/>
    <property type="evidence" value="ECO:0007669"/>
    <property type="project" value="UniProtKB-KW"/>
</dbReference>
<dbReference type="STRING" id="990121.A0A0V0Z511"/>
<evidence type="ECO:0000313" key="8">
    <source>
        <dbReference type="EMBL" id="KRY07499.1"/>
    </source>
</evidence>
<dbReference type="InterPro" id="IPR041373">
    <property type="entry name" value="RT_RNaseH"/>
</dbReference>
<gene>
    <name evidence="8" type="primary">pol</name>
    <name evidence="8" type="ORF">T12_651</name>
</gene>